<dbReference type="Proteomes" id="UP001314181">
    <property type="component" value="Unassembled WGS sequence"/>
</dbReference>
<evidence type="ECO:0000313" key="2">
    <source>
        <dbReference type="Proteomes" id="UP001314181"/>
    </source>
</evidence>
<proteinExistence type="predicted"/>
<sequence length="120" mass="13389">MLGYLSYHVVCSILLHGHSRMKINAVHQMKTSFLFIDLAKYIMGVIIIPIKNLGIKLKITYTNNISDISLGSGEKILQQSILNNIESKICDKKLETLTLNQIKCPCIIFAILAKNAISIS</sequence>
<reference evidence="1 2" key="1">
    <citation type="submission" date="2024-01" db="EMBL/GenBank/DDBJ databases">
        <authorList>
            <person name="Kunselman E."/>
        </authorList>
    </citation>
    <scope>NUCLEOTIDE SEQUENCE [LARGE SCALE GENOMIC DNA]</scope>
    <source>
        <strain evidence="1">2 abalone samples</strain>
    </source>
</reference>
<protein>
    <submittedName>
        <fullName evidence="1">Uncharacterized protein</fullName>
    </submittedName>
</protein>
<keyword evidence="2" id="KW-1185">Reference proteome</keyword>
<gene>
    <name evidence="1" type="ORF">CAXC1_20016</name>
</gene>
<comment type="caution">
    <text evidence="1">The sequence shown here is derived from an EMBL/GenBank/DDBJ whole genome shotgun (WGS) entry which is preliminary data.</text>
</comment>
<name>A0ABM9N8A8_9RICK</name>
<accession>A0ABM9N8A8</accession>
<organism evidence="1 2">
    <name type="scientific">Candidatus Xenohaliotis californiensis</name>
    <dbReference type="NCBI Taxonomy" id="84677"/>
    <lineage>
        <taxon>Bacteria</taxon>
        <taxon>Pseudomonadati</taxon>
        <taxon>Pseudomonadota</taxon>
        <taxon>Alphaproteobacteria</taxon>
        <taxon>Rickettsiales</taxon>
        <taxon>Anaplasmataceae</taxon>
        <taxon>Candidatus Xenohaliotis</taxon>
    </lineage>
</organism>
<evidence type="ECO:0000313" key="1">
    <source>
        <dbReference type="EMBL" id="CAK8163072.1"/>
    </source>
</evidence>
<dbReference type="EMBL" id="CAWVOK010000022">
    <property type="protein sequence ID" value="CAK8163072.1"/>
    <property type="molecule type" value="Genomic_DNA"/>
</dbReference>